<accession>A0A2S8FND5</accession>
<organism evidence="1 2">
    <name type="scientific">Blastopirellula marina</name>
    <dbReference type="NCBI Taxonomy" id="124"/>
    <lineage>
        <taxon>Bacteria</taxon>
        <taxon>Pseudomonadati</taxon>
        <taxon>Planctomycetota</taxon>
        <taxon>Planctomycetia</taxon>
        <taxon>Pirellulales</taxon>
        <taxon>Pirellulaceae</taxon>
        <taxon>Blastopirellula</taxon>
    </lineage>
</organism>
<gene>
    <name evidence="1" type="ORF">C5Y98_15635</name>
</gene>
<evidence type="ECO:0000313" key="1">
    <source>
        <dbReference type="EMBL" id="PQO33667.1"/>
    </source>
</evidence>
<dbReference type="EMBL" id="PUIB01000017">
    <property type="protein sequence ID" value="PQO33667.1"/>
    <property type="molecule type" value="Genomic_DNA"/>
</dbReference>
<evidence type="ECO:0000313" key="2">
    <source>
        <dbReference type="Proteomes" id="UP000239388"/>
    </source>
</evidence>
<protein>
    <submittedName>
        <fullName evidence="1">Uncharacterized protein</fullName>
    </submittedName>
</protein>
<dbReference type="RefSeq" id="WP_105355310.1">
    <property type="nucleotide sequence ID" value="NZ_PUIB01000017.1"/>
</dbReference>
<dbReference type="AlphaFoldDB" id="A0A2S8FND5"/>
<sequence>MEISYSVLVTYPDGRREIMLANASESSARAYAQGIECLTGHDVEILPVKADGQRGVPTDEEMATIAEHMKAVERLWEESPFPNPVARLAPNVHLIRLNECWEDDPDSHGHLYQAVIYHVVGRGEVGKISVEIDDRSGPTIAQAVAKLRCAAVAAVCAVDRLDEQHA</sequence>
<name>A0A2S8FND5_9BACT</name>
<reference evidence="1 2" key="1">
    <citation type="submission" date="2018-02" db="EMBL/GenBank/DDBJ databases">
        <title>Comparative genomes isolates from brazilian mangrove.</title>
        <authorList>
            <person name="Araujo J.E."/>
            <person name="Taketani R.G."/>
            <person name="Silva M.C.P."/>
            <person name="Loureco M.V."/>
            <person name="Andreote F.D."/>
        </authorList>
    </citation>
    <scope>NUCLEOTIDE SEQUENCE [LARGE SCALE GENOMIC DNA]</scope>
    <source>
        <strain evidence="1 2">NAP PRIS-MGV</strain>
    </source>
</reference>
<dbReference type="Proteomes" id="UP000239388">
    <property type="component" value="Unassembled WGS sequence"/>
</dbReference>
<proteinExistence type="predicted"/>
<comment type="caution">
    <text evidence="1">The sequence shown here is derived from an EMBL/GenBank/DDBJ whole genome shotgun (WGS) entry which is preliminary data.</text>
</comment>